<dbReference type="InParanoid" id="A0A5Q0BKA1"/>
<dbReference type="RefSeq" id="WP_153250222.1">
    <property type="nucleotide sequence ID" value="NZ_CP044205.1"/>
</dbReference>
<evidence type="ECO:0000313" key="8">
    <source>
        <dbReference type="EMBL" id="QFY44253.1"/>
    </source>
</evidence>
<reference evidence="8 9" key="1">
    <citation type="submission" date="2019-09" db="EMBL/GenBank/DDBJ databases">
        <title>Ecophysiology of the spiral-shaped methanotroph Methylospira mobilis as revealed by the complete genome sequence.</title>
        <authorList>
            <person name="Oshkin I.Y."/>
            <person name="Dedysh S.N."/>
            <person name="Miroshnikov K."/>
            <person name="Danilova O.V."/>
            <person name="Hakobyan A."/>
            <person name="Liesack W."/>
        </authorList>
    </citation>
    <scope>NUCLEOTIDE SEQUENCE [LARGE SCALE GENOMIC DNA]</scope>
    <source>
        <strain evidence="8 9">Shm1</strain>
    </source>
</reference>
<sequence>MAKSPAVQRIKCKSQKRQTIEFLEHTLSVNGRAIEEGPRKKKWSIHDLRTIKPLTATQSDFFRAFFEGYQIIAYGSAGTGKSYIGLFLALNELLRDDSRQNRIIIVRSAVPTRDIGFMPGTLDEKILFYETPYRDIMSDLVGKSTTYDDMKAAGLVEFVTTSYVRGVSWNNAIVLIDECQNMTRQEINSIMTRIGKNTRVIAMGDMTQTDLNRKRGDDSGMAWFLSVAQGMPEFDLIQFSVHDIVRSNFVKSWITACEEALPAA</sequence>
<proteinExistence type="inferred from homology"/>
<protein>
    <recommendedName>
        <fullName evidence="6">PhoH-like protein</fullName>
    </recommendedName>
</protein>
<dbReference type="Proteomes" id="UP000325755">
    <property type="component" value="Chromosome"/>
</dbReference>
<dbReference type="Gene3D" id="3.40.50.300">
    <property type="entry name" value="P-loop containing nucleotide triphosphate hydrolases"/>
    <property type="match status" value="1"/>
</dbReference>
<dbReference type="Pfam" id="PF02562">
    <property type="entry name" value="PhoH"/>
    <property type="match status" value="1"/>
</dbReference>
<comment type="subcellular location">
    <subcellularLocation>
        <location evidence="1">Cytoplasm</location>
    </subcellularLocation>
</comment>
<keyword evidence="4" id="KW-0547">Nucleotide-binding</keyword>
<gene>
    <name evidence="8" type="ORF">F6R98_17765</name>
</gene>
<dbReference type="EMBL" id="CP044205">
    <property type="protein sequence ID" value="QFY44253.1"/>
    <property type="molecule type" value="Genomic_DNA"/>
</dbReference>
<evidence type="ECO:0000256" key="1">
    <source>
        <dbReference type="ARBA" id="ARBA00004496"/>
    </source>
</evidence>
<accession>A0A5Q0BKA1</accession>
<keyword evidence="9" id="KW-1185">Reference proteome</keyword>
<evidence type="ECO:0000256" key="6">
    <source>
        <dbReference type="ARBA" id="ARBA00039970"/>
    </source>
</evidence>
<dbReference type="GO" id="GO:0005524">
    <property type="term" value="F:ATP binding"/>
    <property type="evidence" value="ECO:0007669"/>
    <property type="project" value="UniProtKB-KW"/>
</dbReference>
<evidence type="ECO:0000313" key="9">
    <source>
        <dbReference type="Proteomes" id="UP000325755"/>
    </source>
</evidence>
<name>A0A5Q0BKA1_9GAMM</name>
<evidence type="ECO:0000259" key="7">
    <source>
        <dbReference type="Pfam" id="PF02562"/>
    </source>
</evidence>
<dbReference type="OrthoDB" id="9766527at2"/>
<comment type="similarity">
    <text evidence="2">Belongs to the PhoH family.</text>
</comment>
<evidence type="ECO:0000256" key="5">
    <source>
        <dbReference type="ARBA" id="ARBA00022840"/>
    </source>
</evidence>
<dbReference type="SUPFAM" id="SSF52540">
    <property type="entry name" value="P-loop containing nucleoside triphosphate hydrolases"/>
    <property type="match status" value="1"/>
</dbReference>
<dbReference type="GO" id="GO:0005829">
    <property type="term" value="C:cytosol"/>
    <property type="evidence" value="ECO:0007669"/>
    <property type="project" value="TreeGrafter"/>
</dbReference>
<dbReference type="InterPro" id="IPR051451">
    <property type="entry name" value="PhoH2-like"/>
</dbReference>
<organism evidence="8 9">
    <name type="scientific">Candidatus Methylospira mobilis</name>
    <dbReference type="NCBI Taxonomy" id="1808979"/>
    <lineage>
        <taxon>Bacteria</taxon>
        <taxon>Pseudomonadati</taxon>
        <taxon>Pseudomonadota</taxon>
        <taxon>Gammaproteobacteria</taxon>
        <taxon>Methylococcales</taxon>
        <taxon>Methylococcaceae</taxon>
        <taxon>Candidatus Methylospira</taxon>
    </lineage>
</organism>
<feature type="domain" description="PhoH-like protein" evidence="7">
    <location>
        <begin position="51"/>
        <end position="256"/>
    </location>
</feature>
<dbReference type="PANTHER" id="PTHR30473">
    <property type="entry name" value="PROTEIN PHOH"/>
    <property type="match status" value="1"/>
</dbReference>
<evidence type="ECO:0000256" key="4">
    <source>
        <dbReference type="ARBA" id="ARBA00022741"/>
    </source>
</evidence>
<keyword evidence="5" id="KW-0067">ATP-binding</keyword>
<keyword evidence="3" id="KW-0963">Cytoplasm</keyword>
<evidence type="ECO:0000256" key="3">
    <source>
        <dbReference type="ARBA" id="ARBA00022490"/>
    </source>
</evidence>
<evidence type="ECO:0000256" key="2">
    <source>
        <dbReference type="ARBA" id="ARBA00010393"/>
    </source>
</evidence>
<dbReference type="AlphaFoldDB" id="A0A5Q0BKA1"/>
<dbReference type="InterPro" id="IPR003714">
    <property type="entry name" value="PhoH"/>
</dbReference>
<dbReference type="InterPro" id="IPR027417">
    <property type="entry name" value="P-loop_NTPase"/>
</dbReference>
<dbReference type="KEGG" id="mmob:F6R98_17765"/>
<dbReference type="PANTHER" id="PTHR30473:SF1">
    <property type="entry name" value="PHOH-LIKE PROTEIN"/>
    <property type="match status" value="1"/>
</dbReference>